<comment type="caution">
    <text evidence="3">The sequence shown here is derived from an EMBL/GenBank/DDBJ whole genome shotgun (WGS) entry which is preliminary data.</text>
</comment>
<dbReference type="InterPro" id="IPR022742">
    <property type="entry name" value="Hydrolase_4"/>
</dbReference>
<dbReference type="Proteomes" id="UP000825935">
    <property type="component" value="Chromosome 3"/>
</dbReference>
<gene>
    <name evidence="3" type="ORF">KP509_03G005800</name>
</gene>
<dbReference type="Pfam" id="PF12146">
    <property type="entry name" value="Hydrolase_4"/>
    <property type="match status" value="1"/>
</dbReference>
<dbReference type="OMA" id="RITTNTH"/>
<protein>
    <recommendedName>
        <fullName evidence="2">Serine aminopeptidase S33 domain-containing protein</fullName>
    </recommendedName>
</protein>
<organism evidence="3 4">
    <name type="scientific">Ceratopteris richardii</name>
    <name type="common">Triangle waterfern</name>
    <dbReference type="NCBI Taxonomy" id="49495"/>
    <lineage>
        <taxon>Eukaryota</taxon>
        <taxon>Viridiplantae</taxon>
        <taxon>Streptophyta</taxon>
        <taxon>Embryophyta</taxon>
        <taxon>Tracheophyta</taxon>
        <taxon>Polypodiopsida</taxon>
        <taxon>Polypodiidae</taxon>
        <taxon>Polypodiales</taxon>
        <taxon>Pteridineae</taxon>
        <taxon>Pteridaceae</taxon>
        <taxon>Parkerioideae</taxon>
        <taxon>Ceratopteris</taxon>
    </lineage>
</organism>
<keyword evidence="4" id="KW-1185">Reference proteome</keyword>
<proteinExistence type="predicted"/>
<dbReference type="Gene3D" id="3.40.50.1820">
    <property type="entry name" value="alpha/beta hydrolase"/>
    <property type="match status" value="1"/>
</dbReference>
<evidence type="ECO:0000256" key="1">
    <source>
        <dbReference type="SAM" id="MobiDB-lite"/>
    </source>
</evidence>
<feature type="domain" description="Serine aminopeptidase S33" evidence="2">
    <location>
        <begin position="32"/>
        <end position="141"/>
    </location>
</feature>
<name>A0A8T2V134_CERRI</name>
<dbReference type="PANTHER" id="PTHR42886:SF53">
    <property type="entry name" value="ALPHA_BETA-HYDROLASES SUPERFAMILY PROTEIN"/>
    <property type="match status" value="1"/>
</dbReference>
<dbReference type="PANTHER" id="PTHR42886">
    <property type="entry name" value="RE40534P-RELATED"/>
    <property type="match status" value="1"/>
</dbReference>
<evidence type="ECO:0000259" key="2">
    <source>
        <dbReference type="Pfam" id="PF12146"/>
    </source>
</evidence>
<dbReference type="EMBL" id="CM035408">
    <property type="protein sequence ID" value="KAH7440688.1"/>
    <property type="molecule type" value="Genomic_DNA"/>
</dbReference>
<evidence type="ECO:0000313" key="3">
    <source>
        <dbReference type="EMBL" id="KAH7440688.1"/>
    </source>
</evidence>
<accession>A0A8T2V134</accession>
<dbReference type="SUPFAM" id="SSF53474">
    <property type="entry name" value="alpha/beta-Hydrolases"/>
    <property type="match status" value="1"/>
</dbReference>
<dbReference type="AlphaFoldDB" id="A0A8T2V134"/>
<dbReference type="InterPro" id="IPR029058">
    <property type="entry name" value="AB_hydrolase_fold"/>
</dbReference>
<evidence type="ECO:0000313" key="4">
    <source>
        <dbReference type="Proteomes" id="UP000825935"/>
    </source>
</evidence>
<dbReference type="OrthoDB" id="9988524at2759"/>
<feature type="region of interest" description="Disordered" evidence="1">
    <location>
        <begin position="270"/>
        <end position="289"/>
    </location>
</feature>
<sequence>MEHPCDVSTKKLSIMNSSGENLAGILHDTGSKDLVILCHGLTASKDFRLLVSLAKTLSNAGLSTFRFDFSGNGESEGKFEFGNYSKEISDLHDVVLYWMQEGRLIKAILGHSKGGSTVLLYASKFKEVNMIINASGRLDLRTGLDKLFNKDFLDKIEARPLILKNSLGNVFHVTREDLMQRLSTDVVAAVQTIPKEIRVLSVHGSEDELVDVENAIQCDSLIANHTLQIIPQHKATPHSKRRSFLRGTSVITDRGLQQTSKARNAELIDREGRRRHSRGASAHIPCPCH</sequence>
<reference evidence="3" key="1">
    <citation type="submission" date="2021-08" db="EMBL/GenBank/DDBJ databases">
        <title>WGS assembly of Ceratopteris richardii.</title>
        <authorList>
            <person name="Marchant D.B."/>
            <person name="Chen G."/>
            <person name="Jenkins J."/>
            <person name="Shu S."/>
            <person name="Leebens-Mack J."/>
            <person name="Grimwood J."/>
            <person name="Schmutz J."/>
            <person name="Soltis P."/>
            <person name="Soltis D."/>
            <person name="Chen Z.-H."/>
        </authorList>
    </citation>
    <scope>NUCLEOTIDE SEQUENCE</scope>
    <source>
        <strain evidence="3">Whitten #5841</strain>
        <tissue evidence="3">Leaf</tissue>
    </source>
</reference>